<evidence type="ECO:0000313" key="2">
    <source>
        <dbReference type="Proteomes" id="UP000037035"/>
    </source>
</evidence>
<keyword evidence="2" id="KW-1185">Reference proteome</keyword>
<reference evidence="1 2" key="1">
    <citation type="submission" date="2015-08" db="EMBL/GenBank/DDBJ databases">
        <title>Next Generation Sequencing and Analysis of the Genome of Puccinia sorghi L Schw, the Causal Agent of Maize Common Rust.</title>
        <authorList>
            <person name="Rochi L."/>
            <person name="Burguener G."/>
            <person name="Darino M."/>
            <person name="Turjanski A."/>
            <person name="Kreff E."/>
            <person name="Dieguez M.J."/>
            <person name="Sacco F."/>
        </authorList>
    </citation>
    <scope>NUCLEOTIDE SEQUENCE [LARGE SCALE GENOMIC DNA]</scope>
    <source>
        <strain evidence="1 2">RO10H11247</strain>
    </source>
</reference>
<comment type="caution">
    <text evidence="1">The sequence shown here is derived from an EMBL/GenBank/DDBJ whole genome shotgun (WGS) entry which is preliminary data.</text>
</comment>
<feature type="non-terminal residue" evidence="1">
    <location>
        <position position="1"/>
    </location>
</feature>
<gene>
    <name evidence="1" type="ORF">VP01_1608g2</name>
</gene>
<dbReference type="Proteomes" id="UP000037035">
    <property type="component" value="Unassembled WGS sequence"/>
</dbReference>
<dbReference type="AlphaFoldDB" id="A0A0L6VJ26"/>
<name>A0A0L6VJ26_9BASI</name>
<protein>
    <submittedName>
        <fullName evidence="1">Uncharacterized protein</fullName>
    </submittedName>
</protein>
<dbReference type="EMBL" id="LAVV01006402">
    <property type="protein sequence ID" value="KNZ60125.1"/>
    <property type="molecule type" value="Genomic_DNA"/>
</dbReference>
<organism evidence="1 2">
    <name type="scientific">Puccinia sorghi</name>
    <dbReference type="NCBI Taxonomy" id="27349"/>
    <lineage>
        <taxon>Eukaryota</taxon>
        <taxon>Fungi</taxon>
        <taxon>Dikarya</taxon>
        <taxon>Basidiomycota</taxon>
        <taxon>Pucciniomycotina</taxon>
        <taxon>Pucciniomycetes</taxon>
        <taxon>Pucciniales</taxon>
        <taxon>Pucciniaceae</taxon>
        <taxon>Puccinia</taxon>
    </lineage>
</organism>
<proteinExistence type="predicted"/>
<sequence length="231" mass="26383">GFPQLGDYLLSEPLYIPQLEIHNLNHHKMRTINETERSSFEYKSCVLAKITKTPFKGISMIASKPFEQINPNLIGPIDPQSCENHCDILTVVNNYTSYLSGFPSNENKRLRYFPPWVCSDGGGEFYNNILVVLGSKNIFRQILEPYHPKHTNSRKEVLSKGKKRVGSIIKSKNVTFLKKPELLVSETQNRYNSPNLGSLNCKDNEQCNKITKDNQFNAQKMKSINSQETVN</sequence>
<dbReference type="VEuPathDB" id="FungiDB:VP01_1608g2"/>
<accession>A0A0L6VJ26</accession>
<evidence type="ECO:0000313" key="1">
    <source>
        <dbReference type="EMBL" id="KNZ60125.1"/>
    </source>
</evidence>